<sequence length="83" mass="9762">MHKVVQVESVPSEKLQDSPPNDFDPPRLRRRRRHQPFSTLLSSFLSDPPVPEPWKKLPTYRLSYNTKKNSQLLILSHSFLNTH</sequence>
<dbReference type="AlphaFoldDB" id="A0AAE1RNJ7"/>
<proteinExistence type="predicted"/>
<feature type="region of interest" description="Disordered" evidence="1">
    <location>
        <begin position="1"/>
        <end position="32"/>
    </location>
</feature>
<evidence type="ECO:0000313" key="2">
    <source>
        <dbReference type="EMBL" id="KAK4355595.1"/>
    </source>
</evidence>
<accession>A0AAE1RNJ7</accession>
<dbReference type="Proteomes" id="UP001291623">
    <property type="component" value="Unassembled WGS sequence"/>
</dbReference>
<reference evidence="2" key="1">
    <citation type="submission" date="2023-12" db="EMBL/GenBank/DDBJ databases">
        <title>Genome assembly of Anisodus tanguticus.</title>
        <authorList>
            <person name="Wang Y.-J."/>
        </authorList>
    </citation>
    <scope>NUCLEOTIDE SEQUENCE</scope>
    <source>
        <strain evidence="2">KB-2021</strain>
        <tissue evidence="2">Leaf</tissue>
    </source>
</reference>
<evidence type="ECO:0000313" key="3">
    <source>
        <dbReference type="Proteomes" id="UP001291623"/>
    </source>
</evidence>
<keyword evidence="3" id="KW-1185">Reference proteome</keyword>
<protein>
    <submittedName>
        <fullName evidence="2">Uncharacterized protein</fullName>
    </submittedName>
</protein>
<name>A0AAE1RNJ7_9SOLA</name>
<comment type="caution">
    <text evidence="2">The sequence shown here is derived from an EMBL/GenBank/DDBJ whole genome shotgun (WGS) entry which is preliminary data.</text>
</comment>
<gene>
    <name evidence="2" type="ORF">RND71_024566</name>
</gene>
<evidence type="ECO:0000256" key="1">
    <source>
        <dbReference type="SAM" id="MobiDB-lite"/>
    </source>
</evidence>
<dbReference type="EMBL" id="JAVYJV010000013">
    <property type="protein sequence ID" value="KAK4355595.1"/>
    <property type="molecule type" value="Genomic_DNA"/>
</dbReference>
<organism evidence="2 3">
    <name type="scientific">Anisodus tanguticus</name>
    <dbReference type="NCBI Taxonomy" id="243964"/>
    <lineage>
        <taxon>Eukaryota</taxon>
        <taxon>Viridiplantae</taxon>
        <taxon>Streptophyta</taxon>
        <taxon>Embryophyta</taxon>
        <taxon>Tracheophyta</taxon>
        <taxon>Spermatophyta</taxon>
        <taxon>Magnoliopsida</taxon>
        <taxon>eudicotyledons</taxon>
        <taxon>Gunneridae</taxon>
        <taxon>Pentapetalae</taxon>
        <taxon>asterids</taxon>
        <taxon>lamiids</taxon>
        <taxon>Solanales</taxon>
        <taxon>Solanaceae</taxon>
        <taxon>Solanoideae</taxon>
        <taxon>Hyoscyameae</taxon>
        <taxon>Anisodus</taxon>
    </lineage>
</organism>